<proteinExistence type="predicted"/>
<sequence>MREKEDHRHQEGKESQKDFLTSGSPAGQPGGHVLRGSPSLSEVQEVQSLEGDVGGDGLASPESPQHFKVQTAGRDPPPPDSRRDPPRPEREVGLQSCPWVVPVSPSSSEQRYKRSPSARRAPQLSARP</sequence>
<name>A0AA47MBM1_MERPO</name>
<evidence type="ECO:0000313" key="3">
    <source>
        <dbReference type="Proteomes" id="UP001174136"/>
    </source>
</evidence>
<feature type="compositionally biased region" description="Polar residues" evidence="1">
    <location>
        <begin position="38"/>
        <end position="47"/>
    </location>
</feature>
<dbReference type="EMBL" id="JAOPHQ010004949">
    <property type="protein sequence ID" value="KAK0137170.1"/>
    <property type="molecule type" value="Genomic_DNA"/>
</dbReference>
<keyword evidence="3" id="KW-1185">Reference proteome</keyword>
<feature type="compositionally biased region" description="Basic and acidic residues" evidence="1">
    <location>
        <begin position="80"/>
        <end position="92"/>
    </location>
</feature>
<evidence type="ECO:0000256" key="1">
    <source>
        <dbReference type="SAM" id="MobiDB-lite"/>
    </source>
</evidence>
<protein>
    <submittedName>
        <fullName evidence="2">Uncharacterized protein</fullName>
    </submittedName>
</protein>
<evidence type="ECO:0000313" key="2">
    <source>
        <dbReference type="EMBL" id="KAK0137170.1"/>
    </source>
</evidence>
<feature type="compositionally biased region" description="Basic and acidic residues" evidence="1">
    <location>
        <begin position="1"/>
        <end position="17"/>
    </location>
</feature>
<gene>
    <name evidence="2" type="ORF">N1851_026634</name>
</gene>
<dbReference type="Proteomes" id="UP001174136">
    <property type="component" value="Unassembled WGS sequence"/>
</dbReference>
<feature type="region of interest" description="Disordered" evidence="1">
    <location>
        <begin position="1"/>
        <end position="128"/>
    </location>
</feature>
<accession>A0AA47MBM1</accession>
<dbReference type="AlphaFoldDB" id="A0AA47MBM1"/>
<feature type="compositionally biased region" description="Low complexity" evidence="1">
    <location>
        <begin position="96"/>
        <end position="108"/>
    </location>
</feature>
<reference evidence="2" key="1">
    <citation type="journal article" date="2023" name="Front. Mar. Sci.">
        <title>A new Merluccius polli reference genome to investigate the effects of global change in West African waters.</title>
        <authorList>
            <person name="Mateo J.L."/>
            <person name="Blanco-Fernandez C."/>
            <person name="Garcia-Vazquez E."/>
            <person name="Machado-Schiaffino G."/>
        </authorList>
    </citation>
    <scope>NUCLEOTIDE SEQUENCE</scope>
    <source>
        <strain evidence="2">C29</strain>
        <tissue evidence="2">Fin</tissue>
    </source>
</reference>
<organism evidence="2 3">
    <name type="scientific">Merluccius polli</name>
    <name type="common">Benguela hake</name>
    <name type="synonym">Merluccius cadenati</name>
    <dbReference type="NCBI Taxonomy" id="89951"/>
    <lineage>
        <taxon>Eukaryota</taxon>
        <taxon>Metazoa</taxon>
        <taxon>Chordata</taxon>
        <taxon>Craniata</taxon>
        <taxon>Vertebrata</taxon>
        <taxon>Euteleostomi</taxon>
        <taxon>Actinopterygii</taxon>
        <taxon>Neopterygii</taxon>
        <taxon>Teleostei</taxon>
        <taxon>Neoteleostei</taxon>
        <taxon>Acanthomorphata</taxon>
        <taxon>Zeiogadaria</taxon>
        <taxon>Gadariae</taxon>
        <taxon>Gadiformes</taxon>
        <taxon>Gadoidei</taxon>
        <taxon>Merlucciidae</taxon>
        <taxon>Merluccius</taxon>
    </lineage>
</organism>
<comment type="caution">
    <text evidence="2">The sequence shown here is derived from an EMBL/GenBank/DDBJ whole genome shotgun (WGS) entry which is preliminary data.</text>
</comment>